<dbReference type="Proteomes" id="UP001649381">
    <property type="component" value="Unassembled WGS sequence"/>
</dbReference>
<comment type="subcellular location">
    <subcellularLocation>
        <location evidence="1">Membrane</location>
        <topology evidence="1">Lipid-anchor</topology>
    </subcellularLocation>
</comment>
<dbReference type="PROSITE" id="PS51257">
    <property type="entry name" value="PROKAR_LIPOPROTEIN"/>
    <property type="match status" value="1"/>
</dbReference>
<keyword evidence="4" id="KW-0732">Signal</keyword>
<dbReference type="InterPro" id="IPR008844">
    <property type="entry name" value="Spore_GerAC-like"/>
</dbReference>
<feature type="domain" description="Spore germination protein N-terminal" evidence="9">
    <location>
        <begin position="24"/>
        <end position="191"/>
    </location>
</feature>
<comment type="similarity">
    <text evidence="2">Belongs to the GerABKC lipoprotein family.</text>
</comment>
<evidence type="ECO:0000256" key="7">
    <source>
        <dbReference type="ARBA" id="ARBA00023288"/>
    </source>
</evidence>
<protein>
    <submittedName>
        <fullName evidence="10">Ger(X)C family spore germination protein</fullName>
    </submittedName>
</protein>
<dbReference type="PANTHER" id="PTHR35789">
    <property type="entry name" value="SPORE GERMINATION PROTEIN B3"/>
    <property type="match status" value="1"/>
</dbReference>
<dbReference type="InterPro" id="IPR038501">
    <property type="entry name" value="Spore_GerAC_C_sf"/>
</dbReference>
<dbReference type="Gene3D" id="3.30.300.210">
    <property type="entry name" value="Nutrient germinant receptor protein C, domain 3"/>
    <property type="match status" value="1"/>
</dbReference>
<keyword evidence="6" id="KW-0564">Palmitate</keyword>
<evidence type="ECO:0000256" key="4">
    <source>
        <dbReference type="ARBA" id="ARBA00022729"/>
    </source>
</evidence>
<dbReference type="PANTHER" id="PTHR35789:SF1">
    <property type="entry name" value="SPORE GERMINATION PROTEIN B3"/>
    <property type="match status" value="1"/>
</dbReference>
<sequence>MTKGLIRMVYVGMCLLLLSGCVPRKSIEDVSLIQVVGYDYEGEDLIRGTAVVPYFSHLEKSEQMNEETLTTVAHSTKQIHTELSAKTSKPITIGTLKVVLYSSELASKGVGSTLESMSRDPRIGRNIFLAITEGKTEEILQAGIGKSQTTSKFITNMIDHNAKSNLPRTSLHDFLYAYYGEGIDGYTPFLKLNDNEELELDGIAFFKDGTYVYKIPFEKSFVFTLLKENFQEATQEIKFDGDYIVIESIGSKVKIIMQGDKDNPKFLIKVMMTGMINDAPTIKYQLDPPMIQKIEQTVKKYNEREAKKLIKSFQEHNIDPLGLGACLRQRVRGFNEKDWEKMYPEIPVEVEVDMKILEVGTTT</sequence>
<organism evidence="10 11">
    <name type="scientific">Pseudalkalibacillus berkeleyi</name>
    <dbReference type="NCBI Taxonomy" id="1069813"/>
    <lineage>
        <taxon>Bacteria</taxon>
        <taxon>Bacillati</taxon>
        <taxon>Bacillota</taxon>
        <taxon>Bacilli</taxon>
        <taxon>Bacillales</taxon>
        <taxon>Fictibacillaceae</taxon>
        <taxon>Pseudalkalibacillus</taxon>
    </lineage>
</organism>
<evidence type="ECO:0000256" key="1">
    <source>
        <dbReference type="ARBA" id="ARBA00004635"/>
    </source>
</evidence>
<comment type="caution">
    <text evidence="10">The sequence shown here is derived from an EMBL/GenBank/DDBJ whole genome shotgun (WGS) entry which is preliminary data.</text>
</comment>
<evidence type="ECO:0000259" key="8">
    <source>
        <dbReference type="Pfam" id="PF05504"/>
    </source>
</evidence>
<accession>A0ABS9H411</accession>
<name>A0ABS9H411_9BACL</name>
<evidence type="ECO:0000256" key="2">
    <source>
        <dbReference type="ARBA" id="ARBA00007886"/>
    </source>
</evidence>
<proteinExistence type="inferred from homology"/>
<feature type="domain" description="Spore germination GerAC-like C-terminal" evidence="8">
    <location>
        <begin position="201"/>
        <end position="360"/>
    </location>
</feature>
<dbReference type="Pfam" id="PF25198">
    <property type="entry name" value="Spore_GerAC_N"/>
    <property type="match status" value="1"/>
</dbReference>
<evidence type="ECO:0000256" key="6">
    <source>
        <dbReference type="ARBA" id="ARBA00023139"/>
    </source>
</evidence>
<evidence type="ECO:0000256" key="3">
    <source>
        <dbReference type="ARBA" id="ARBA00022544"/>
    </source>
</evidence>
<keyword evidence="11" id="KW-1185">Reference proteome</keyword>
<evidence type="ECO:0000313" key="10">
    <source>
        <dbReference type="EMBL" id="MCF6138618.1"/>
    </source>
</evidence>
<keyword evidence="7" id="KW-0449">Lipoprotein</keyword>
<dbReference type="InterPro" id="IPR057336">
    <property type="entry name" value="GerAC_N"/>
</dbReference>
<dbReference type="Pfam" id="PF05504">
    <property type="entry name" value="Spore_GerAC"/>
    <property type="match status" value="1"/>
</dbReference>
<gene>
    <name evidence="10" type="ORF">L2716_12845</name>
</gene>
<evidence type="ECO:0000313" key="11">
    <source>
        <dbReference type="Proteomes" id="UP001649381"/>
    </source>
</evidence>
<dbReference type="RefSeq" id="WP_236335857.1">
    <property type="nucleotide sequence ID" value="NZ_JAKIJS010000001.1"/>
</dbReference>
<reference evidence="10 11" key="1">
    <citation type="submission" date="2022-01" db="EMBL/GenBank/DDBJ databases">
        <title>Alkalihalobacillus sp. EGI L200015, a novel bacterium isolated from a salt lake sediment.</title>
        <authorList>
            <person name="Gao L."/>
            <person name="Fang B.-Z."/>
            <person name="Li W.-J."/>
        </authorList>
    </citation>
    <scope>NUCLEOTIDE SEQUENCE [LARGE SCALE GENOMIC DNA]</scope>
    <source>
        <strain evidence="10 11">KCTC 12718</strain>
    </source>
</reference>
<keyword evidence="3" id="KW-0309">Germination</keyword>
<keyword evidence="5" id="KW-0472">Membrane</keyword>
<dbReference type="NCBIfam" id="TIGR02887">
    <property type="entry name" value="spore_ger_x_C"/>
    <property type="match status" value="1"/>
</dbReference>
<evidence type="ECO:0000256" key="5">
    <source>
        <dbReference type="ARBA" id="ARBA00023136"/>
    </source>
</evidence>
<dbReference type="EMBL" id="JAKIJS010000001">
    <property type="protein sequence ID" value="MCF6138618.1"/>
    <property type="molecule type" value="Genomic_DNA"/>
</dbReference>
<evidence type="ECO:0000259" key="9">
    <source>
        <dbReference type="Pfam" id="PF25198"/>
    </source>
</evidence>
<dbReference type="InterPro" id="IPR046953">
    <property type="entry name" value="Spore_GerAC-like_C"/>
</dbReference>